<name>A0A0R3NCU2_9BRAD</name>
<protein>
    <recommendedName>
        <fullName evidence="4">Cyclase dehydrase</fullName>
    </recommendedName>
</protein>
<keyword evidence="3" id="KW-1185">Reference proteome</keyword>
<comment type="caution">
    <text evidence="2">The sequence shown here is derived from an EMBL/GenBank/DDBJ whole genome shotgun (WGS) entry which is preliminary data.</text>
</comment>
<sequence>MDDVVRRTALPGRSQSPHDKLARGLGYFSIALGVAEMVAPKAICKAAGVEGIENVVRGYGAREIATGAAILTSHNPEPWIWTRVAGDLADIATIATGLRQDNNSKGRSALTLAALAAVTIVDLACANGLNSEKASRKTAARDYSGRSGFPQGLQAARGAARDFKVPDDMRTPELLRPWT</sequence>
<evidence type="ECO:0000313" key="2">
    <source>
        <dbReference type="EMBL" id="KRR27648.1"/>
    </source>
</evidence>
<evidence type="ECO:0000256" key="1">
    <source>
        <dbReference type="SAM" id="MobiDB-lite"/>
    </source>
</evidence>
<dbReference type="Proteomes" id="UP000052023">
    <property type="component" value="Unassembled WGS sequence"/>
</dbReference>
<proteinExistence type="predicted"/>
<feature type="compositionally biased region" description="Basic and acidic residues" evidence="1">
    <location>
        <begin position="159"/>
        <end position="173"/>
    </location>
</feature>
<dbReference type="EMBL" id="LLYA01000112">
    <property type="protein sequence ID" value="KRR27648.1"/>
    <property type="molecule type" value="Genomic_DNA"/>
</dbReference>
<organism evidence="2 3">
    <name type="scientific">Bradyrhizobium retamae</name>
    <dbReference type="NCBI Taxonomy" id="1300035"/>
    <lineage>
        <taxon>Bacteria</taxon>
        <taxon>Pseudomonadati</taxon>
        <taxon>Pseudomonadota</taxon>
        <taxon>Alphaproteobacteria</taxon>
        <taxon>Hyphomicrobiales</taxon>
        <taxon>Nitrobacteraceae</taxon>
        <taxon>Bradyrhizobium</taxon>
    </lineage>
</organism>
<reference evidence="2 3" key="1">
    <citation type="submission" date="2014-03" db="EMBL/GenBank/DDBJ databases">
        <title>Bradyrhizobium valentinum sp. nov., isolated from effective nodules of Lupinus mariae-josephae, a lupine endemic of basic-lime soils in Eastern Spain.</title>
        <authorList>
            <person name="Duran D."/>
            <person name="Rey L."/>
            <person name="Navarro A."/>
            <person name="Busquets A."/>
            <person name="Imperial J."/>
            <person name="Ruiz-Argueso T."/>
        </authorList>
    </citation>
    <scope>NUCLEOTIDE SEQUENCE [LARGE SCALE GENOMIC DNA]</scope>
    <source>
        <strain evidence="2 3">Ro19</strain>
    </source>
</reference>
<accession>A0A0R3NCU2</accession>
<gene>
    <name evidence="2" type="ORF">CQ13_04515</name>
</gene>
<feature type="region of interest" description="Disordered" evidence="1">
    <location>
        <begin position="136"/>
        <end position="179"/>
    </location>
</feature>
<dbReference type="OrthoDB" id="6166765at2"/>
<evidence type="ECO:0008006" key="4">
    <source>
        <dbReference type="Google" id="ProtNLM"/>
    </source>
</evidence>
<dbReference type="AlphaFoldDB" id="A0A0R3NCU2"/>
<evidence type="ECO:0000313" key="3">
    <source>
        <dbReference type="Proteomes" id="UP000052023"/>
    </source>
</evidence>